<accession>A0A922M979</accession>
<keyword evidence="8 11" id="KW-0472">Membrane</keyword>
<comment type="caution">
    <text evidence="13">The sequence shown here is derived from an EMBL/GenBank/DDBJ whole genome shotgun (WGS) entry which is preliminary data.</text>
</comment>
<evidence type="ECO:0000256" key="10">
    <source>
        <dbReference type="ARBA" id="ARBA00023180"/>
    </source>
</evidence>
<reference evidence="13" key="1">
    <citation type="journal article" date="2021" name="G3 (Bethesda)">
        <title>Genome and transcriptome analysis of the beet armyworm Spodoptera exigua reveals targets for pest control. .</title>
        <authorList>
            <person name="Simon S."/>
            <person name="Breeschoten T."/>
            <person name="Jansen H.J."/>
            <person name="Dirks R.P."/>
            <person name="Schranz M.E."/>
            <person name="Ros V.I.D."/>
        </authorList>
    </citation>
    <scope>NUCLEOTIDE SEQUENCE</scope>
    <source>
        <strain evidence="13">TB_SE_WUR_2020</strain>
    </source>
</reference>
<dbReference type="InterPro" id="IPR032675">
    <property type="entry name" value="LRR_dom_sf"/>
</dbReference>
<dbReference type="PROSITE" id="PS50104">
    <property type="entry name" value="TIR"/>
    <property type="match status" value="1"/>
</dbReference>
<keyword evidence="9" id="KW-0675">Receptor</keyword>
<evidence type="ECO:0000256" key="2">
    <source>
        <dbReference type="ARBA" id="ARBA00009634"/>
    </source>
</evidence>
<dbReference type="EMBL" id="JACEFF010000714">
    <property type="protein sequence ID" value="KAH9632381.1"/>
    <property type="molecule type" value="Genomic_DNA"/>
</dbReference>
<dbReference type="InterPro" id="IPR017241">
    <property type="entry name" value="Toll-like_receptor"/>
</dbReference>
<dbReference type="Pfam" id="PF13855">
    <property type="entry name" value="LRR_8"/>
    <property type="match status" value="2"/>
</dbReference>
<dbReference type="InterPro" id="IPR035897">
    <property type="entry name" value="Toll_tir_struct_dom_sf"/>
</dbReference>
<comment type="similarity">
    <text evidence="2">Belongs to the Toll-like receptor family.</text>
</comment>
<keyword evidence="4 11" id="KW-0812">Transmembrane</keyword>
<dbReference type="SMART" id="SM00255">
    <property type="entry name" value="TIR"/>
    <property type="match status" value="1"/>
</dbReference>
<proteinExistence type="inferred from homology"/>
<dbReference type="PANTHER" id="PTHR24365:SF530">
    <property type="entry name" value="MSTPROX-RELATED"/>
    <property type="match status" value="1"/>
</dbReference>
<dbReference type="InterPro" id="IPR000157">
    <property type="entry name" value="TIR_dom"/>
</dbReference>
<evidence type="ECO:0000256" key="11">
    <source>
        <dbReference type="SAM" id="Phobius"/>
    </source>
</evidence>
<evidence type="ECO:0000256" key="5">
    <source>
        <dbReference type="ARBA" id="ARBA00022729"/>
    </source>
</evidence>
<sequence>MASVGVVFAVHITRYTVCTLHRLEDIIFSSDKTFLFCSRKEEMSIARYIWLLLCYAQYARSNLMDEYKDFTSNFLYPKDDKTEELPIQLGKDWTSGCICRATYHQKVVVCFGNYECMKFPRVKVRSEVLRVRTTVITEILKGELDYLYYLKVLEIEANHQLRYIEPGIFSNLTNLEQLSISYNTLLQTIQETTFEGLTNLHNLTLVNNGFGSVLQLTPSFKPSILPSLRRLDLSENTLETIPEDAFKPMAGSSLRKLDLNLCRLEHIHPDSFLPLKHLKDLHIGDNDLNATLIENFLVTLIENNINLLHLDLSGMGFRKQPPKKLMNIIANSTIQSLILSRNQFEIISKESFPKMVNLQLIDLRKVSCILVDPMAFTPEMFPNLRFLLLSGNSLPGIHGTHLSNQLMLLDLSDNRGHANNPVYYEIDRYTFTESKNLQVLNLAFNGIRAIFNYTFTGLENLKILSMENGTLYHIGADSFKATKHLEILNLANNPLTANQNLTSSQFDGLDELKILILENCGIKQFNEDDNFFEMMPNLTHLVLRNNQLYYITAEILKPLKVLQFLDLSENLLMSWWKPIFLSSGVKPNRLYLTNNKISHFSLSMIQDIGYLLEASKGDIVIDLMNNIFVCDCNSMFTTYRWLQANATKALKQYIFSSKFQCTSPDLWEDRRVSEYLISVKSLHCLMYEKISNVMVLVWTAPSLVTISLVLFIIAIVYKFRMYIRYWMFIAKVALGRNLKKKQVKTDGGKTYKYDAFVSYCNEDREFVHEMISQLESKPPFLKLCVYERDFEIGSFISEAVLNSINESKYVILIISNSFAKSQWCRWETQLAEYHRIFLEDGTTYDPLVLIRIGEIQSKYLTTTLKYLLKTKIYHSWDQRNEEEFWKKLRDVIIKK</sequence>
<protein>
    <recommendedName>
        <fullName evidence="12">TIR domain-containing protein</fullName>
    </recommendedName>
</protein>
<evidence type="ECO:0000256" key="1">
    <source>
        <dbReference type="ARBA" id="ARBA00004479"/>
    </source>
</evidence>
<dbReference type="Gene3D" id="3.80.10.10">
    <property type="entry name" value="Ribonuclease Inhibitor"/>
    <property type="match status" value="3"/>
</dbReference>
<keyword evidence="3" id="KW-0433">Leucine-rich repeat</keyword>
<gene>
    <name evidence="13" type="ORF">HF086_011881</name>
</gene>
<dbReference type="PANTHER" id="PTHR24365">
    <property type="entry name" value="TOLL-LIKE RECEPTOR"/>
    <property type="match status" value="1"/>
</dbReference>
<name>A0A922M979_SPOEX</name>
<evidence type="ECO:0000256" key="9">
    <source>
        <dbReference type="ARBA" id="ARBA00023170"/>
    </source>
</evidence>
<comment type="subcellular location">
    <subcellularLocation>
        <location evidence="1">Membrane</location>
        <topology evidence="1">Single-pass type I membrane protein</topology>
    </subcellularLocation>
</comment>
<dbReference type="PROSITE" id="PS51450">
    <property type="entry name" value="LRR"/>
    <property type="match status" value="2"/>
</dbReference>
<evidence type="ECO:0000259" key="12">
    <source>
        <dbReference type="PROSITE" id="PS50104"/>
    </source>
</evidence>
<dbReference type="GO" id="GO:0004888">
    <property type="term" value="F:transmembrane signaling receptor activity"/>
    <property type="evidence" value="ECO:0007669"/>
    <property type="project" value="InterPro"/>
</dbReference>
<feature type="domain" description="TIR" evidence="12">
    <location>
        <begin position="751"/>
        <end position="892"/>
    </location>
</feature>
<keyword evidence="10" id="KW-0325">Glycoprotein</keyword>
<evidence type="ECO:0000256" key="3">
    <source>
        <dbReference type="ARBA" id="ARBA00022614"/>
    </source>
</evidence>
<dbReference type="SUPFAM" id="SSF52200">
    <property type="entry name" value="Toll/Interleukin receptor TIR domain"/>
    <property type="match status" value="1"/>
</dbReference>
<keyword evidence="6" id="KW-0677">Repeat</keyword>
<evidence type="ECO:0000256" key="8">
    <source>
        <dbReference type="ARBA" id="ARBA00023136"/>
    </source>
</evidence>
<evidence type="ECO:0000256" key="7">
    <source>
        <dbReference type="ARBA" id="ARBA00022989"/>
    </source>
</evidence>
<dbReference type="GO" id="GO:0002224">
    <property type="term" value="P:toll-like receptor signaling pathway"/>
    <property type="evidence" value="ECO:0007669"/>
    <property type="project" value="InterPro"/>
</dbReference>
<dbReference type="SMART" id="SM00369">
    <property type="entry name" value="LRR_TYP"/>
    <property type="match status" value="8"/>
</dbReference>
<feature type="transmembrane region" description="Helical" evidence="11">
    <location>
        <begin position="693"/>
        <end position="717"/>
    </location>
</feature>
<dbReference type="PIRSF" id="PIRSF037595">
    <property type="entry name" value="Toll-like_receptor"/>
    <property type="match status" value="1"/>
</dbReference>
<dbReference type="SUPFAM" id="SSF52047">
    <property type="entry name" value="RNI-like"/>
    <property type="match status" value="1"/>
</dbReference>
<dbReference type="Gene3D" id="3.40.50.10140">
    <property type="entry name" value="Toll/interleukin-1 receptor homology (TIR) domain"/>
    <property type="match status" value="1"/>
</dbReference>
<dbReference type="SUPFAM" id="SSF52058">
    <property type="entry name" value="L domain-like"/>
    <property type="match status" value="1"/>
</dbReference>
<dbReference type="InterPro" id="IPR003591">
    <property type="entry name" value="Leu-rich_rpt_typical-subtyp"/>
</dbReference>
<dbReference type="AlphaFoldDB" id="A0A922M979"/>
<dbReference type="Proteomes" id="UP000814243">
    <property type="component" value="Unassembled WGS sequence"/>
</dbReference>
<dbReference type="GO" id="GO:0005886">
    <property type="term" value="C:plasma membrane"/>
    <property type="evidence" value="ECO:0007669"/>
    <property type="project" value="TreeGrafter"/>
</dbReference>
<dbReference type="GO" id="GO:0006955">
    <property type="term" value="P:immune response"/>
    <property type="evidence" value="ECO:0007669"/>
    <property type="project" value="InterPro"/>
</dbReference>
<dbReference type="InterPro" id="IPR001611">
    <property type="entry name" value="Leu-rich_rpt"/>
</dbReference>
<dbReference type="Pfam" id="PF00560">
    <property type="entry name" value="LRR_1"/>
    <property type="match status" value="1"/>
</dbReference>
<evidence type="ECO:0000313" key="14">
    <source>
        <dbReference type="Proteomes" id="UP000814243"/>
    </source>
</evidence>
<evidence type="ECO:0000256" key="4">
    <source>
        <dbReference type="ARBA" id="ARBA00022692"/>
    </source>
</evidence>
<dbReference type="Pfam" id="PF13676">
    <property type="entry name" value="TIR_2"/>
    <property type="match status" value="1"/>
</dbReference>
<keyword evidence="5" id="KW-0732">Signal</keyword>
<keyword evidence="7 11" id="KW-1133">Transmembrane helix</keyword>
<organism evidence="13 14">
    <name type="scientific">Spodoptera exigua</name>
    <name type="common">Beet armyworm</name>
    <name type="synonym">Noctua fulgens</name>
    <dbReference type="NCBI Taxonomy" id="7107"/>
    <lineage>
        <taxon>Eukaryota</taxon>
        <taxon>Metazoa</taxon>
        <taxon>Ecdysozoa</taxon>
        <taxon>Arthropoda</taxon>
        <taxon>Hexapoda</taxon>
        <taxon>Insecta</taxon>
        <taxon>Pterygota</taxon>
        <taxon>Neoptera</taxon>
        <taxon>Endopterygota</taxon>
        <taxon>Lepidoptera</taxon>
        <taxon>Glossata</taxon>
        <taxon>Ditrysia</taxon>
        <taxon>Noctuoidea</taxon>
        <taxon>Noctuidae</taxon>
        <taxon>Amphipyrinae</taxon>
        <taxon>Spodoptera</taxon>
    </lineage>
</organism>
<evidence type="ECO:0000256" key="6">
    <source>
        <dbReference type="ARBA" id="ARBA00022737"/>
    </source>
</evidence>
<evidence type="ECO:0000313" key="13">
    <source>
        <dbReference type="EMBL" id="KAH9632381.1"/>
    </source>
</evidence>